<reference evidence="2 3" key="1">
    <citation type="submission" date="2020-07" db="EMBL/GenBank/DDBJ databases">
        <title>Complete genome sequence of Mycolicibacterium litorale like strain isolated from cardiac implantable electronic device infection.</title>
        <authorList>
            <person name="Fukano H."/>
            <person name="Miyama H."/>
            <person name="Hoshino Y."/>
        </authorList>
    </citation>
    <scope>NUCLEOTIDE SEQUENCE [LARGE SCALE GENOMIC DNA]</scope>
    <source>
        <strain evidence="2 3">NIIDNTM18</strain>
    </source>
</reference>
<feature type="chain" id="PRO_5027716296" description="Excalibur calcium-binding domain-containing protein" evidence="1">
    <location>
        <begin position="24"/>
        <end position="86"/>
    </location>
</feature>
<evidence type="ECO:0008006" key="4">
    <source>
        <dbReference type="Google" id="ProtNLM"/>
    </source>
</evidence>
<protein>
    <recommendedName>
        <fullName evidence="4">Excalibur calcium-binding domain-containing protein</fullName>
    </recommendedName>
</protein>
<organism evidence="2 3">
    <name type="scientific">Mycolicibacterium litorale</name>
    <dbReference type="NCBI Taxonomy" id="758802"/>
    <lineage>
        <taxon>Bacteria</taxon>
        <taxon>Bacillati</taxon>
        <taxon>Actinomycetota</taxon>
        <taxon>Actinomycetes</taxon>
        <taxon>Mycobacteriales</taxon>
        <taxon>Mycobacteriaceae</taxon>
        <taxon>Mycolicibacterium</taxon>
    </lineage>
</organism>
<dbReference type="EMBL" id="AP023287">
    <property type="protein sequence ID" value="BCI54047.1"/>
    <property type="molecule type" value="Genomic_DNA"/>
</dbReference>
<evidence type="ECO:0000313" key="3">
    <source>
        <dbReference type="Proteomes" id="UP000515734"/>
    </source>
</evidence>
<name>A0A6S6P957_9MYCO</name>
<evidence type="ECO:0000313" key="2">
    <source>
        <dbReference type="EMBL" id="BCI54047.1"/>
    </source>
</evidence>
<evidence type="ECO:0000256" key="1">
    <source>
        <dbReference type="SAM" id="SignalP"/>
    </source>
</evidence>
<dbReference type="Proteomes" id="UP000515734">
    <property type="component" value="Chromosome"/>
</dbReference>
<proteinExistence type="predicted"/>
<gene>
    <name evidence="2" type="ORF">NIIDNTM18_33250</name>
</gene>
<dbReference type="AlphaFoldDB" id="A0A6S6P957"/>
<feature type="signal peptide" evidence="1">
    <location>
        <begin position="1"/>
        <end position="23"/>
    </location>
</feature>
<keyword evidence="1" id="KW-0732">Signal</keyword>
<accession>A0A6S6P957</accession>
<sequence length="86" mass="8595">MEKLTVLAIALAVGFPFAPAANATPALPQQNPPCDPNYSGPCVPVASDVDCAGGSGNGPAYVSGPVTVVGTDVYDLDRDGNETGCE</sequence>